<dbReference type="InterPro" id="IPR047109">
    <property type="entry name" value="CAD-like"/>
</dbReference>
<proteinExistence type="inferred from homology"/>
<protein>
    <recommendedName>
        <fullName evidence="5">alcohol dehydrogenase (NADP(+))</fullName>
        <ecNumber evidence="5">1.1.1.2</ecNumber>
    </recommendedName>
</protein>
<gene>
    <name evidence="9" type="ORF">A4Z71_00605</name>
</gene>
<dbReference type="InterPro" id="IPR036291">
    <property type="entry name" value="NAD(P)-bd_dom_sf"/>
</dbReference>
<evidence type="ECO:0000256" key="7">
    <source>
        <dbReference type="RuleBase" id="RU361277"/>
    </source>
</evidence>
<dbReference type="OrthoDB" id="3567264at2"/>
<dbReference type="Pfam" id="PF08240">
    <property type="entry name" value="ADH_N"/>
    <property type="match status" value="1"/>
</dbReference>
<dbReference type="RefSeq" id="WP_070954074.1">
    <property type="nucleotide sequence ID" value="NZ_CP015208.1"/>
</dbReference>
<dbReference type="SUPFAM" id="SSF50129">
    <property type="entry name" value="GroES-like"/>
    <property type="match status" value="1"/>
</dbReference>
<dbReference type="EC" id="1.1.1.2" evidence="5"/>
<evidence type="ECO:0000313" key="9">
    <source>
        <dbReference type="EMBL" id="AOY55557.1"/>
    </source>
</evidence>
<dbReference type="SMART" id="SM00829">
    <property type="entry name" value="PKS_ER"/>
    <property type="match status" value="1"/>
</dbReference>
<dbReference type="Pfam" id="PF00107">
    <property type="entry name" value="ADH_zinc_N"/>
    <property type="match status" value="1"/>
</dbReference>
<dbReference type="STRING" id="535712.A4Z71_00605"/>
<comment type="similarity">
    <text evidence="7">Belongs to the zinc-containing alcohol dehydrogenase family.</text>
</comment>
<comment type="cofactor">
    <cofactor evidence="1 7">
        <name>Zn(2+)</name>
        <dbReference type="ChEBI" id="CHEBI:29105"/>
    </cofactor>
</comment>
<evidence type="ECO:0000256" key="5">
    <source>
        <dbReference type="ARBA" id="ARBA00024074"/>
    </source>
</evidence>
<organism evidence="9 10">
    <name type="scientific">Candidatus Rhodoluna planktonica</name>
    <dbReference type="NCBI Taxonomy" id="535712"/>
    <lineage>
        <taxon>Bacteria</taxon>
        <taxon>Bacillati</taxon>
        <taxon>Actinomycetota</taxon>
        <taxon>Actinomycetes</taxon>
        <taxon>Micrococcales</taxon>
        <taxon>Microbacteriaceae</taxon>
        <taxon>Luna cluster</taxon>
        <taxon>Luna-1 subcluster</taxon>
        <taxon>Rhodoluna</taxon>
    </lineage>
</organism>
<keyword evidence="2 7" id="KW-0479">Metal-binding</keyword>
<evidence type="ECO:0000256" key="3">
    <source>
        <dbReference type="ARBA" id="ARBA00022833"/>
    </source>
</evidence>
<comment type="catalytic activity">
    <reaction evidence="6">
        <text>a primary alcohol + NADP(+) = an aldehyde + NADPH + H(+)</text>
        <dbReference type="Rhea" id="RHEA:15937"/>
        <dbReference type="ChEBI" id="CHEBI:15378"/>
        <dbReference type="ChEBI" id="CHEBI:15734"/>
        <dbReference type="ChEBI" id="CHEBI:17478"/>
        <dbReference type="ChEBI" id="CHEBI:57783"/>
        <dbReference type="ChEBI" id="CHEBI:58349"/>
        <dbReference type="EC" id="1.1.1.2"/>
    </reaction>
</comment>
<evidence type="ECO:0000259" key="8">
    <source>
        <dbReference type="SMART" id="SM00829"/>
    </source>
</evidence>
<sequence length="350" mass="37732">MTTSVSALIVNSANAPLIRGTIERRTVGPKDVRLSISYSGICHSDVHQARSEWGNDIFPMVPGHEIIGEVVEVGTEVDKFKVGQTVGVGVFVDSCRECDACKADQESYCERGPVGAYNDRSYEGDVQFGGYSGEIVVDQHFVLHIPEGLNLAEAAPLLCAGITVYSPLRHWGAGKGKKVAILGMGGLGHLAVKFAVAMGAEVTVLGHSLKKKDDALAFGAVDYRSTNDPETFKDFAKKFDFILNTTSADVDVDALLNMIKLDGSLVFVGLPEKSQSLNIFSLTLGRRSMAGSSVGGQREIQEMLEFAAEHQIGANIELLDATDVDSINTAWNRVVSSDVRYRFVIDAKTI</sequence>
<dbReference type="PROSITE" id="PS00059">
    <property type="entry name" value="ADH_ZINC"/>
    <property type="match status" value="1"/>
</dbReference>
<dbReference type="PANTHER" id="PTHR42683">
    <property type="entry name" value="ALDEHYDE REDUCTASE"/>
    <property type="match status" value="1"/>
</dbReference>
<dbReference type="InterPro" id="IPR002328">
    <property type="entry name" value="ADH_Zn_CS"/>
</dbReference>
<dbReference type="CDD" id="cd05283">
    <property type="entry name" value="CAD1"/>
    <property type="match status" value="1"/>
</dbReference>
<dbReference type="Gene3D" id="3.40.50.720">
    <property type="entry name" value="NAD(P)-binding Rossmann-like Domain"/>
    <property type="match status" value="1"/>
</dbReference>
<dbReference type="KEGG" id="rpla:A4Z71_00605"/>
<dbReference type="SUPFAM" id="SSF51735">
    <property type="entry name" value="NAD(P)-binding Rossmann-fold domains"/>
    <property type="match status" value="1"/>
</dbReference>
<keyword evidence="10" id="KW-1185">Reference proteome</keyword>
<accession>A0A1D9DXM0</accession>
<dbReference type="InterPro" id="IPR013149">
    <property type="entry name" value="ADH-like_C"/>
</dbReference>
<dbReference type="InterPro" id="IPR020843">
    <property type="entry name" value="ER"/>
</dbReference>
<dbReference type="InterPro" id="IPR013154">
    <property type="entry name" value="ADH-like_N"/>
</dbReference>
<dbReference type="Gene3D" id="3.90.180.10">
    <property type="entry name" value="Medium-chain alcohol dehydrogenases, catalytic domain"/>
    <property type="match status" value="1"/>
</dbReference>
<evidence type="ECO:0000256" key="2">
    <source>
        <dbReference type="ARBA" id="ARBA00022723"/>
    </source>
</evidence>
<dbReference type="FunFam" id="3.40.50.720:FF:000022">
    <property type="entry name" value="Cinnamyl alcohol dehydrogenase"/>
    <property type="match status" value="1"/>
</dbReference>
<feature type="domain" description="Enoyl reductase (ER)" evidence="8">
    <location>
        <begin position="12"/>
        <end position="350"/>
    </location>
</feature>
<evidence type="ECO:0000256" key="1">
    <source>
        <dbReference type="ARBA" id="ARBA00001947"/>
    </source>
</evidence>
<keyword evidence="3 7" id="KW-0862">Zinc</keyword>
<evidence type="ECO:0000256" key="6">
    <source>
        <dbReference type="ARBA" id="ARBA00048262"/>
    </source>
</evidence>
<dbReference type="Proteomes" id="UP000243784">
    <property type="component" value="Chromosome"/>
</dbReference>
<dbReference type="InterPro" id="IPR011032">
    <property type="entry name" value="GroES-like_sf"/>
</dbReference>
<name>A0A1D9DXM0_9MICO</name>
<keyword evidence="4" id="KW-0560">Oxidoreductase</keyword>
<evidence type="ECO:0000256" key="4">
    <source>
        <dbReference type="ARBA" id="ARBA00023002"/>
    </source>
</evidence>
<reference evidence="9 10" key="1">
    <citation type="journal article" date="2016" name="Biochim. Biophys. Acta">
        <title>Photochemical characterization of actinorhodopsin and its functional existence in the natural host.</title>
        <authorList>
            <person name="Nakamura S."/>
            <person name="Kikukawa T."/>
            <person name="Tamogami J."/>
            <person name="Kamiya M."/>
            <person name="Aizawa T."/>
            <person name="Hahn M.W."/>
            <person name="Ihara K."/>
            <person name="Kamo N."/>
            <person name="Demura M."/>
        </authorList>
    </citation>
    <scope>NUCLEOTIDE SEQUENCE [LARGE SCALE GENOMIC DNA]</scope>
    <source>
        <strain evidence="9 10">MWH-Dar1</strain>
    </source>
</reference>
<dbReference type="EMBL" id="CP015208">
    <property type="protein sequence ID" value="AOY55557.1"/>
    <property type="molecule type" value="Genomic_DNA"/>
</dbReference>
<dbReference type="AlphaFoldDB" id="A0A1D9DXM0"/>
<dbReference type="GO" id="GO:0008270">
    <property type="term" value="F:zinc ion binding"/>
    <property type="evidence" value="ECO:0007669"/>
    <property type="project" value="InterPro"/>
</dbReference>
<dbReference type="GO" id="GO:0008106">
    <property type="term" value="F:alcohol dehydrogenase (NADP+) activity"/>
    <property type="evidence" value="ECO:0007669"/>
    <property type="project" value="UniProtKB-EC"/>
</dbReference>
<evidence type="ECO:0000313" key="10">
    <source>
        <dbReference type="Proteomes" id="UP000243784"/>
    </source>
</evidence>